<proteinExistence type="predicted"/>
<name>A0AAV2QGE2_MEGNR</name>
<evidence type="ECO:0000256" key="1">
    <source>
        <dbReference type="SAM" id="MobiDB-lite"/>
    </source>
</evidence>
<evidence type="ECO:0000313" key="3">
    <source>
        <dbReference type="EMBL" id="CAL4080296.1"/>
    </source>
</evidence>
<evidence type="ECO:0008006" key="5">
    <source>
        <dbReference type="Google" id="ProtNLM"/>
    </source>
</evidence>
<organism evidence="3 4">
    <name type="scientific">Meganyctiphanes norvegica</name>
    <name type="common">Northern krill</name>
    <name type="synonym">Thysanopoda norvegica</name>
    <dbReference type="NCBI Taxonomy" id="48144"/>
    <lineage>
        <taxon>Eukaryota</taxon>
        <taxon>Metazoa</taxon>
        <taxon>Ecdysozoa</taxon>
        <taxon>Arthropoda</taxon>
        <taxon>Crustacea</taxon>
        <taxon>Multicrustacea</taxon>
        <taxon>Malacostraca</taxon>
        <taxon>Eumalacostraca</taxon>
        <taxon>Eucarida</taxon>
        <taxon>Euphausiacea</taxon>
        <taxon>Euphausiidae</taxon>
        <taxon>Meganyctiphanes</taxon>
    </lineage>
</organism>
<keyword evidence="4" id="KW-1185">Reference proteome</keyword>
<comment type="caution">
    <text evidence="3">The sequence shown here is derived from an EMBL/GenBank/DDBJ whole genome shotgun (WGS) entry which is preliminary data.</text>
</comment>
<feature type="compositionally biased region" description="Acidic residues" evidence="1">
    <location>
        <begin position="374"/>
        <end position="383"/>
    </location>
</feature>
<accession>A0AAV2QGE2</accession>
<dbReference type="Proteomes" id="UP001497623">
    <property type="component" value="Unassembled WGS sequence"/>
</dbReference>
<dbReference type="AlphaFoldDB" id="A0AAV2QGE2"/>
<evidence type="ECO:0000256" key="2">
    <source>
        <dbReference type="SAM" id="SignalP"/>
    </source>
</evidence>
<feature type="non-terminal residue" evidence="3">
    <location>
        <position position="437"/>
    </location>
</feature>
<feature type="region of interest" description="Disordered" evidence="1">
    <location>
        <begin position="363"/>
        <end position="394"/>
    </location>
</feature>
<reference evidence="3 4" key="1">
    <citation type="submission" date="2024-05" db="EMBL/GenBank/DDBJ databases">
        <authorList>
            <person name="Wallberg A."/>
        </authorList>
    </citation>
    <scope>NUCLEOTIDE SEQUENCE [LARGE SCALE GENOMIC DNA]</scope>
</reference>
<sequence length="437" mass="50456">MGTYLFAFLSLLVKDIGSAVVNLTTITNLCHSHPTQIRKKIHYQSLTDNIDWYQCPEHQDYLVFNEVIQLIAEQCIINSPASLDTFLMQYLIAVFIKREIYQKTLNYRKFLGPTIISILQAWSVHPYFSMLRQGIMHNKSIDRLFKIVKRHDIFRIMKGLHIKHINSFDIVKFGCERTLCQLAFWCFKCIQSILLQTKLLWAVNDDTLIIAPMNLDFLTSHFFSYKKNFRSSKYLPIPVFLIIKKKEKNKFYYSYIAIIGMKKISNIKKFWFDESSPTIASSVVITQLVTRSFVGGSRFISIPRPVCNMQGINLDDWVSTIYEGVLPYVDLSLLTGLVISAVQKSMQLFSHLQITVMFAKASEETSEPENKEGDETDNDEEEKDNQASSSVPPPTTYINCARAVDIISRAAFPGFFLGFNIIYWPYYLLNQQSHIAQ</sequence>
<gene>
    <name evidence="3" type="ORF">MNOR_LOCUS11235</name>
</gene>
<protein>
    <recommendedName>
        <fullName evidence="5">Odorant receptor</fullName>
    </recommendedName>
</protein>
<feature type="signal peptide" evidence="2">
    <location>
        <begin position="1"/>
        <end position="19"/>
    </location>
</feature>
<feature type="chain" id="PRO_5043393793" description="Odorant receptor" evidence="2">
    <location>
        <begin position="20"/>
        <end position="437"/>
    </location>
</feature>
<keyword evidence="2" id="KW-0732">Signal</keyword>
<dbReference type="EMBL" id="CAXKWB010005874">
    <property type="protein sequence ID" value="CAL4080296.1"/>
    <property type="molecule type" value="Genomic_DNA"/>
</dbReference>
<evidence type="ECO:0000313" key="4">
    <source>
        <dbReference type="Proteomes" id="UP001497623"/>
    </source>
</evidence>